<dbReference type="PANTHER" id="PTHR33227:SF52">
    <property type="entry name" value="STIGMA-SPECIFIC STIG1-LIKE PROTEIN 1"/>
    <property type="match status" value="1"/>
</dbReference>
<dbReference type="Gramene" id="AET1Gv20764800.1">
    <property type="protein sequence ID" value="AET1Gv20764800.1"/>
    <property type="gene ID" value="AET1Gv20764800"/>
</dbReference>
<dbReference type="Proteomes" id="UP000015105">
    <property type="component" value="Chromosome 1D"/>
</dbReference>
<name>A0A452ZGN6_AEGTS</name>
<reference evidence="3" key="3">
    <citation type="journal article" date="2017" name="Nature">
        <title>Genome sequence of the progenitor of the wheat D genome Aegilops tauschii.</title>
        <authorList>
            <person name="Luo M.C."/>
            <person name="Gu Y.Q."/>
            <person name="Puiu D."/>
            <person name="Wang H."/>
            <person name="Twardziok S.O."/>
            <person name="Deal K.R."/>
            <person name="Huo N."/>
            <person name="Zhu T."/>
            <person name="Wang L."/>
            <person name="Wang Y."/>
            <person name="McGuire P.E."/>
            <person name="Liu S."/>
            <person name="Long H."/>
            <person name="Ramasamy R.K."/>
            <person name="Rodriguez J.C."/>
            <person name="Van S.L."/>
            <person name="Yuan L."/>
            <person name="Wang Z."/>
            <person name="Xia Z."/>
            <person name="Xiao L."/>
            <person name="Anderson O.D."/>
            <person name="Ouyang S."/>
            <person name="Liang Y."/>
            <person name="Zimin A.V."/>
            <person name="Pertea G."/>
            <person name="Qi P."/>
            <person name="Bennetzen J.L."/>
            <person name="Dai X."/>
            <person name="Dawson M.W."/>
            <person name="Muller H.G."/>
            <person name="Kugler K."/>
            <person name="Rivarola-Duarte L."/>
            <person name="Spannagl M."/>
            <person name="Mayer K.F.X."/>
            <person name="Lu F.H."/>
            <person name="Bevan M.W."/>
            <person name="Leroy P."/>
            <person name="Li P."/>
            <person name="You F.M."/>
            <person name="Sun Q."/>
            <person name="Liu Z."/>
            <person name="Lyons E."/>
            <person name="Wicker T."/>
            <person name="Salzberg S.L."/>
            <person name="Devos K.M."/>
            <person name="Dvorak J."/>
        </authorList>
    </citation>
    <scope>NUCLEOTIDE SEQUENCE [LARGE SCALE GENOMIC DNA]</scope>
    <source>
        <strain evidence="3">cv. AL8/78</strain>
    </source>
</reference>
<evidence type="ECO:0000313" key="3">
    <source>
        <dbReference type="EnsemblPlants" id="AET1Gv20764800.1"/>
    </source>
</evidence>
<reference evidence="3" key="4">
    <citation type="submission" date="2019-03" db="UniProtKB">
        <authorList>
            <consortium name="EnsemblPlants"/>
        </authorList>
    </citation>
    <scope>IDENTIFICATION</scope>
</reference>
<reference evidence="3" key="5">
    <citation type="journal article" date="2021" name="G3 (Bethesda)">
        <title>Aegilops tauschii genome assembly Aet v5.0 features greater sequence contiguity and improved annotation.</title>
        <authorList>
            <person name="Wang L."/>
            <person name="Zhu T."/>
            <person name="Rodriguez J.C."/>
            <person name="Deal K.R."/>
            <person name="Dubcovsky J."/>
            <person name="McGuire P.E."/>
            <person name="Lux T."/>
            <person name="Spannagl M."/>
            <person name="Mayer K.F.X."/>
            <person name="Baldrich P."/>
            <person name="Meyers B.C."/>
            <person name="Huo N."/>
            <person name="Gu Y.Q."/>
            <person name="Zhou H."/>
            <person name="Devos K.M."/>
            <person name="Bennetzen J.L."/>
            <person name="Unver T."/>
            <person name="Budak H."/>
            <person name="Gulick P.J."/>
            <person name="Galiba G."/>
            <person name="Kalapos B."/>
            <person name="Nelson D.R."/>
            <person name="Li P."/>
            <person name="You F.M."/>
            <person name="Luo M.C."/>
            <person name="Dvorak J."/>
        </authorList>
    </citation>
    <scope>NUCLEOTIDE SEQUENCE [LARGE SCALE GENOMIC DNA]</scope>
    <source>
        <strain evidence="3">cv. AL8/78</strain>
    </source>
</reference>
<dbReference type="InterPro" id="IPR006969">
    <property type="entry name" value="Stig-like"/>
</dbReference>
<evidence type="ECO:0000256" key="1">
    <source>
        <dbReference type="ARBA" id="ARBA00006010"/>
    </source>
</evidence>
<evidence type="ECO:0000256" key="2">
    <source>
        <dbReference type="ARBA" id="ARBA00022729"/>
    </source>
</evidence>
<keyword evidence="4" id="KW-1185">Reference proteome</keyword>
<dbReference type="AlphaFoldDB" id="A0A452ZGN6"/>
<organism evidence="3 4">
    <name type="scientific">Aegilops tauschii subsp. strangulata</name>
    <name type="common">Goatgrass</name>
    <dbReference type="NCBI Taxonomy" id="200361"/>
    <lineage>
        <taxon>Eukaryota</taxon>
        <taxon>Viridiplantae</taxon>
        <taxon>Streptophyta</taxon>
        <taxon>Embryophyta</taxon>
        <taxon>Tracheophyta</taxon>
        <taxon>Spermatophyta</taxon>
        <taxon>Magnoliopsida</taxon>
        <taxon>Liliopsida</taxon>
        <taxon>Poales</taxon>
        <taxon>Poaceae</taxon>
        <taxon>BOP clade</taxon>
        <taxon>Pooideae</taxon>
        <taxon>Triticodae</taxon>
        <taxon>Triticeae</taxon>
        <taxon>Triticinae</taxon>
        <taxon>Aegilops</taxon>
    </lineage>
</organism>
<dbReference type="PANTHER" id="PTHR33227">
    <property type="entry name" value="STIGMA-SPECIFIC STIG1-LIKE PROTEIN 3"/>
    <property type="match status" value="1"/>
</dbReference>
<dbReference type="EnsemblPlants" id="AET1Gv20764800.1">
    <property type="protein sequence ID" value="AET1Gv20764800.1"/>
    <property type="gene ID" value="AET1Gv20764800"/>
</dbReference>
<reference evidence="4" key="2">
    <citation type="journal article" date="2017" name="Nat. Plants">
        <title>The Aegilops tauschii genome reveals multiple impacts of transposons.</title>
        <authorList>
            <person name="Zhao G."/>
            <person name="Zou C."/>
            <person name="Li K."/>
            <person name="Wang K."/>
            <person name="Li T."/>
            <person name="Gao L."/>
            <person name="Zhang X."/>
            <person name="Wang H."/>
            <person name="Yang Z."/>
            <person name="Liu X."/>
            <person name="Jiang W."/>
            <person name="Mao L."/>
            <person name="Kong X."/>
            <person name="Jiao Y."/>
            <person name="Jia J."/>
        </authorList>
    </citation>
    <scope>NUCLEOTIDE SEQUENCE [LARGE SCALE GENOMIC DNA]</scope>
    <source>
        <strain evidence="4">cv. AL8/78</strain>
    </source>
</reference>
<comment type="similarity">
    <text evidence="1">Belongs to the STIG1 family.</text>
</comment>
<protein>
    <submittedName>
        <fullName evidence="3">Uncharacterized protein</fullName>
    </submittedName>
</protein>
<proteinExistence type="inferred from homology"/>
<reference evidence="4" key="1">
    <citation type="journal article" date="2014" name="Science">
        <title>Ancient hybridizations among the ancestral genomes of bread wheat.</title>
        <authorList>
            <consortium name="International Wheat Genome Sequencing Consortium,"/>
            <person name="Marcussen T."/>
            <person name="Sandve S.R."/>
            <person name="Heier L."/>
            <person name="Spannagl M."/>
            <person name="Pfeifer M."/>
            <person name="Jakobsen K.S."/>
            <person name="Wulff B.B."/>
            <person name="Steuernagel B."/>
            <person name="Mayer K.F."/>
            <person name="Olsen O.A."/>
        </authorList>
    </citation>
    <scope>NUCLEOTIDE SEQUENCE [LARGE SCALE GENOMIC DNA]</scope>
    <source>
        <strain evidence="4">cv. AL8/78</strain>
    </source>
</reference>
<sequence>NKPNTCIASPCLHNGERRPASPHHGVVGHCQCPCSSPGRHQRKPGAVHPPLPAYGCSKKSAEACLVTGTACCSGQCVDTVAGVQHCGGCNKACEHGRTCCGGRCVDLLFDKKNCGTCSNKCNKKCSYGFCDYAQ</sequence>
<keyword evidence="2" id="KW-0732">Signal</keyword>
<dbReference type="STRING" id="200361.A0A452ZGN6"/>
<accession>A0A452ZGN6</accession>
<dbReference type="Pfam" id="PF04885">
    <property type="entry name" value="Stig1"/>
    <property type="match status" value="1"/>
</dbReference>
<evidence type="ECO:0000313" key="4">
    <source>
        <dbReference type="Proteomes" id="UP000015105"/>
    </source>
</evidence>